<dbReference type="InterPro" id="IPR014710">
    <property type="entry name" value="RmlC-like_jellyroll"/>
</dbReference>
<evidence type="ECO:0000313" key="3">
    <source>
        <dbReference type="Proteomes" id="UP000183487"/>
    </source>
</evidence>
<accession>A0A1H0YMN3</accession>
<dbReference type="Proteomes" id="UP000183487">
    <property type="component" value="Unassembled WGS sequence"/>
</dbReference>
<protein>
    <submittedName>
        <fullName evidence="2">WxcM-like, C-terminal</fullName>
    </submittedName>
</protein>
<dbReference type="AlphaFoldDB" id="A0A1H0YMN3"/>
<reference evidence="3" key="1">
    <citation type="submission" date="2016-10" db="EMBL/GenBank/DDBJ databases">
        <authorList>
            <person name="Varghese N."/>
        </authorList>
    </citation>
    <scope>NUCLEOTIDE SEQUENCE [LARGE SCALE GENOMIC DNA]</scope>
    <source>
        <strain evidence="3">GAS106B</strain>
    </source>
</reference>
<sequence>MPLNDCRTIELPKITDPRGNLTFVEGGTHIPFDIRRVYYLYDVPGGSDRGAHAHKQLHQFVVAMSGSFDIMLDDGERKRKFHLNRSYNGLYISPMMWRSLDNFSSGAVCMVLASEVFNPADYIRDYDQFLQLARGEPRRYGMSAGVQQLVET</sequence>
<dbReference type="EMBL" id="FNKP01000001">
    <property type="protein sequence ID" value="SDQ16429.1"/>
    <property type="molecule type" value="Genomic_DNA"/>
</dbReference>
<dbReference type="Gene3D" id="2.60.120.10">
    <property type="entry name" value="Jelly Rolls"/>
    <property type="match status" value="1"/>
</dbReference>
<organism evidence="2 3">
    <name type="scientific">Paraburkholderia fungorum</name>
    <dbReference type="NCBI Taxonomy" id="134537"/>
    <lineage>
        <taxon>Bacteria</taxon>
        <taxon>Pseudomonadati</taxon>
        <taxon>Pseudomonadota</taxon>
        <taxon>Betaproteobacteria</taxon>
        <taxon>Burkholderiales</taxon>
        <taxon>Burkholderiaceae</taxon>
        <taxon>Paraburkholderia</taxon>
    </lineage>
</organism>
<keyword evidence="3" id="KW-1185">Reference proteome</keyword>
<dbReference type="CDD" id="cd20292">
    <property type="entry name" value="cupin_QdtA-like"/>
    <property type="match status" value="1"/>
</dbReference>
<evidence type="ECO:0000259" key="1">
    <source>
        <dbReference type="Pfam" id="PF05523"/>
    </source>
</evidence>
<dbReference type="InterPro" id="IPR008894">
    <property type="entry name" value="QdtA_cupin_dom"/>
</dbReference>
<name>A0A1H0YMN3_9BURK</name>
<proteinExistence type="predicted"/>
<dbReference type="SUPFAM" id="SSF51182">
    <property type="entry name" value="RmlC-like cupins"/>
    <property type="match status" value="1"/>
</dbReference>
<dbReference type="RefSeq" id="WP_074762512.1">
    <property type="nucleotide sequence ID" value="NZ_FNKP01000001.1"/>
</dbReference>
<evidence type="ECO:0000313" key="2">
    <source>
        <dbReference type="EMBL" id="SDQ16429.1"/>
    </source>
</evidence>
<feature type="domain" description="Sugar 3,4-ketoisomerase QdtA cupin" evidence="1">
    <location>
        <begin position="5"/>
        <end position="133"/>
    </location>
</feature>
<dbReference type="Pfam" id="PF05523">
    <property type="entry name" value="FdtA"/>
    <property type="match status" value="1"/>
</dbReference>
<dbReference type="OrthoDB" id="272049at2"/>
<dbReference type="InterPro" id="IPR011051">
    <property type="entry name" value="RmlC_Cupin_sf"/>
</dbReference>
<gene>
    <name evidence="2" type="ORF">SAMN05443245_0173</name>
</gene>